<evidence type="ECO:0000313" key="1">
    <source>
        <dbReference type="Ensembl" id="ENSABRP00000012879.1"/>
    </source>
</evidence>
<reference evidence="1" key="1">
    <citation type="submission" date="2025-08" db="UniProtKB">
        <authorList>
            <consortium name="Ensembl"/>
        </authorList>
    </citation>
    <scope>IDENTIFICATION</scope>
</reference>
<protein>
    <submittedName>
        <fullName evidence="1">Uncharacterized protein</fullName>
    </submittedName>
</protein>
<keyword evidence="2" id="KW-1185">Reference proteome</keyword>
<organism evidence="1 2">
    <name type="scientific">Anser brachyrhynchus</name>
    <name type="common">Pink-footed goose</name>
    <dbReference type="NCBI Taxonomy" id="132585"/>
    <lineage>
        <taxon>Eukaryota</taxon>
        <taxon>Metazoa</taxon>
        <taxon>Chordata</taxon>
        <taxon>Craniata</taxon>
        <taxon>Vertebrata</taxon>
        <taxon>Euteleostomi</taxon>
        <taxon>Archelosauria</taxon>
        <taxon>Archosauria</taxon>
        <taxon>Dinosauria</taxon>
        <taxon>Saurischia</taxon>
        <taxon>Theropoda</taxon>
        <taxon>Coelurosauria</taxon>
        <taxon>Aves</taxon>
        <taxon>Neognathae</taxon>
        <taxon>Galloanserae</taxon>
        <taxon>Anseriformes</taxon>
        <taxon>Anatidae</taxon>
        <taxon>Anserinae</taxon>
        <taxon>Anser</taxon>
    </lineage>
</organism>
<proteinExistence type="predicted"/>
<sequence length="220" mass="24027">MSGFPLLFRTRGSFPVRCFPWKRGSGEKPQRRCGASWCPAPRRCVSQHRASRWCTSWHRAPRCCRSQHSTRGYRSHWCCASWCCASWCCASWCCVPWCCVSWCCVPWCCVSQRCCCVSRCCASQRCASWCCVSQLCVSWCCASQHVFSQDFPSSCCRSQRPLRPAPNPPLFRAKTSGDGVPASCDAVAGLGGSAPPGGTHGTPGLGFPALGIASAHVQPG</sequence>
<dbReference type="AlphaFoldDB" id="A0A8B9C184"/>
<dbReference type="Ensembl" id="ENSABRT00000018454.1">
    <property type="protein sequence ID" value="ENSABRP00000012879.1"/>
    <property type="gene ID" value="ENSABRG00000011497.1"/>
</dbReference>
<accession>A0A8B9C184</accession>
<name>A0A8B9C184_9AVES</name>
<reference evidence="1" key="2">
    <citation type="submission" date="2025-09" db="UniProtKB">
        <authorList>
            <consortium name="Ensembl"/>
        </authorList>
    </citation>
    <scope>IDENTIFICATION</scope>
</reference>
<evidence type="ECO:0000313" key="2">
    <source>
        <dbReference type="Proteomes" id="UP000694426"/>
    </source>
</evidence>
<dbReference type="Proteomes" id="UP000694426">
    <property type="component" value="Unplaced"/>
</dbReference>